<protein>
    <recommendedName>
        <fullName evidence="1">DUF4283 domain-containing protein</fullName>
    </recommendedName>
</protein>
<dbReference type="EMBL" id="JABFAF010271849">
    <property type="protein sequence ID" value="MBA0878496.1"/>
    <property type="molecule type" value="Genomic_DNA"/>
</dbReference>
<accession>A0A7J9N5Z3</accession>
<dbReference type="Proteomes" id="UP000593576">
    <property type="component" value="Unassembled WGS sequence"/>
</dbReference>
<evidence type="ECO:0000313" key="2">
    <source>
        <dbReference type="EMBL" id="MBA0878496.1"/>
    </source>
</evidence>
<feature type="domain" description="DUF4283" evidence="1">
    <location>
        <begin position="2"/>
        <end position="44"/>
    </location>
</feature>
<sequence length="117" mass="13772">MDIENGYYLEKFQDKRDFEKVISQGPWVTYGQYLIVQPWIKNFNMFKLSRSFQVPLFDLMSSMVKLIFSQLATKYGENDSKEVENSLINSCSHRVEVIGYSSGIWLGWKDLIWVDLV</sequence>
<keyword evidence="3" id="KW-1185">Reference proteome</keyword>
<organism evidence="2 3">
    <name type="scientific">Gossypium schwendimanii</name>
    <name type="common">Cotton</name>
    <dbReference type="NCBI Taxonomy" id="34291"/>
    <lineage>
        <taxon>Eukaryota</taxon>
        <taxon>Viridiplantae</taxon>
        <taxon>Streptophyta</taxon>
        <taxon>Embryophyta</taxon>
        <taxon>Tracheophyta</taxon>
        <taxon>Spermatophyta</taxon>
        <taxon>Magnoliopsida</taxon>
        <taxon>eudicotyledons</taxon>
        <taxon>Gunneridae</taxon>
        <taxon>Pentapetalae</taxon>
        <taxon>rosids</taxon>
        <taxon>malvids</taxon>
        <taxon>Malvales</taxon>
        <taxon>Malvaceae</taxon>
        <taxon>Malvoideae</taxon>
        <taxon>Gossypium</taxon>
    </lineage>
</organism>
<dbReference type="OrthoDB" id="1001431at2759"/>
<dbReference type="AlphaFoldDB" id="A0A7J9N5Z3"/>
<dbReference type="Pfam" id="PF14111">
    <property type="entry name" value="DUF4283"/>
    <property type="match status" value="1"/>
</dbReference>
<proteinExistence type="predicted"/>
<evidence type="ECO:0000259" key="1">
    <source>
        <dbReference type="Pfam" id="PF14111"/>
    </source>
</evidence>
<reference evidence="2 3" key="1">
    <citation type="journal article" date="2019" name="Genome Biol. Evol.">
        <title>Insights into the evolution of the New World diploid cottons (Gossypium, subgenus Houzingenia) based on genome sequencing.</title>
        <authorList>
            <person name="Grover C.E."/>
            <person name="Arick M.A. 2nd"/>
            <person name="Thrash A."/>
            <person name="Conover J.L."/>
            <person name="Sanders W.S."/>
            <person name="Peterson D.G."/>
            <person name="Frelichowski J.E."/>
            <person name="Scheffler J.A."/>
            <person name="Scheffler B.E."/>
            <person name="Wendel J.F."/>
        </authorList>
    </citation>
    <scope>NUCLEOTIDE SEQUENCE [LARGE SCALE GENOMIC DNA]</scope>
    <source>
        <strain evidence="2">1</strain>
        <tissue evidence="2">Leaf</tissue>
    </source>
</reference>
<gene>
    <name evidence="2" type="ORF">Goshw_021855</name>
</gene>
<name>A0A7J9N5Z3_GOSSC</name>
<evidence type="ECO:0000313" key="3">
    <source>
        <dbReference type="Proteomes" id="UP000593576"/>
    </source>
</evidence>
<comment type="caution">
    <text evidence="2">The sequence shown here is derived from an EMBL/GenBank/DDBJ whole genome shotgun (WGS) entry which is preliminary data.</text>
</comment>
<dbReference type="InterPro" id="IPR025558">
    <property type="entry name" value="DUF4283"/>
</dbReference>